<dbReference type="OrthoDB" id="9810372at2"/>
<dbReference type="InterPro" id="IPR000600">
    <property type="entry name" value="ROK"/>
</dbReference>
<dbReference type="Gene3D" id="3.30.420.40">
    <property type="match status" value="2"/>
</dbReference>
<dbReference type="PANTHER" id="PTHR18964">
    <property type="entry name" value="ROK (REPRESSOR, ORF, KINASE) FAMILY"/>
    <property type="match status" value="1"/>
</dbReference>
<proteinExistence type="inferred from homology"/>
<gene>
    <name evidence="2" type="ORF">ESB13_01770</name>
</gene>
<name>A0A4Q1D9P1_9BACT</name>
<reference evidence="2 3" key="1">
    <citation type="submission" date="2019-01" db="EMBL/GenBank/DDBJ databases">
        <title>Filimonas sp. strain TTM-71.</title>
        <authorList>
            <person name="Chen W.-M."/>
        </authorList>
    </citation>
    <scope>NUCLEOTIDE SEQUENCE [LARGE SCALE GENOMIC DNA]</scope>
    <source>
        <strain evidence="2 3">TTM-71</strain>
    </source>
</reference>
<comment type="similarity">
    <text evidence="1">Belongs to the ROK (NagC/XylR) family.</text>
</comment>
<evidence type="ECO:0000256" key="1">
    <source>
        <dbReference type="ARBA" id="ARBA00006479"/>
    </source>
</evidence>
<dbReference type="RefSeq" id="WP_129001320.1">
    <property type="nucleotide sequence ID" value="NZ_SDHZ01000001.1"/>
</dbReference>
<dbReference type="Pfam" id="PF00480">
    <property type="entry name" value="ROK"/>
    <property type="match status" value="1"/>
</dbReference>
<dbReference type="AlphaFoldDB" id="A0A4Q1D9P1"/>
<organism evidence="2 3">
    <name type="scientific">Filimonas effusa</name>
    <dbReference type="NCBI Taxonomy" id="2508721"/>
    <lineage>
        <taxon>Bacteria</taxon>
        <taxon>Pseudomonadati</taxon>
        <taxon>Bacteroidota</taxon>
        <taxon>Chitinophagia</taxon>
        <taxon>Chitinophagales</taxon>
        <taxon>Chitinophagaceae</taxon>
        <taxon>Filimonas</taxon>
    </lineage>
</organism>
<comment type="caution">
    <text evidence="2">The sequence shown here is derived from an EMBL/GenBank/DDBJ whole genome shotgun (WGS) entry which is preliminary data.</text>
</comment>
<protein>
    <submittedName>
        <fullName evidence="2">ROK family protein</fullName>
    </submittedName>
</protein>
<dbReference type="Proteomes" id="UP000290545">
    <property type="component" value="Unassembled WGS sequence"/>
</dbReference>
<dbReference type="EMBL" id="SDHZ01000001">
    <property type="protein sequence ID" value="RXK85568.1"/>
    <property type="molecule type" value="Genomic_DNA"/>
</dbReference>
<evidence type="ECO:0000313" key="2">
    <source>
        <dbReference type="EMBL" id="RXK85568.1"/>
    </source>
</evidence>
<dbReference type="InterPro" id="IPR049874">
    <property type="entry name" value="ROK_cs"/>
</dbReference>
<dbReference type="InterPro" id="IPR043129">
    <property type="entry name" value="ATPase_NBD"/>
</dbReference>
<sequence length="323" mass="34126">MNSGSQPLAIGIDIGGTNTVFGVVDHRGNILYRGAISSRQHSDVADYVTELHAALQPAIKEAGGIGAIKGIGVGAPNGNYYTGSIEYAPNLLWKGIVPLADLISEKFGIPAALTNDANAAAVGEMTYGAARGMKDFIVITLGTGVGSGIVINGQVVYGHDGFAGELGHTIIIPGGRKHYSTGAEGSLETYASATGLRFTTLELLEKDPARPSLLRDYKPEEIDSRLVYDCAIKGDELAQEVYRFTGGLLGKALANFVMFSSPEAIILFGGLCKAGDLIMLPAKEQMEAHLLPIYQNKVKVLFSELRESDAAILGASALVWELK</sequence>
<keyword evidence="3" id="KW-1185">Reference proteome</keyword>
<dbReference type="PANTHER" id="PTHR18964:SF149">
    <property type="entry name" value="BIFUNCTIONAL UDP-N-ACETYLGLUCOSAMINE 2-EPIMERASE_N-ACETYLMANNOSAMINE KINASE"/>
    <property type="match status" value="1"/>
</dbReference>
<dbReference type="PROSITE" id="PS01125">
    <property type="entry name" value="ROK"/>
    <property type="match status" value="1"/>
</dbReference>
<accession>A0A4Q1D9P1</accession>
<evidence type="ECO:0000313" key="3">
    <source>
        <dbReference type="Proteomes" id="UP000290545"/>
    </source>
</evidence>
<dbReference type="SUPFAM" id="SSF53067">
    <property type="entry name" value="Actin-like ATPase domain"/>
    <property type="match status" value="1"/>
</dbReference>